<name>A0A8H9LCP2_9DEIO</name>
<accession>A0A8H9LCP2</accession>
<proteinExistence type="predicted"/>
<gene>
    <name evidence="1" type="ORF">GCM10008956_32780</name>
</gene>
<dbReference type="Proteomes" id="UP000600547">
    <property type="component" value="Unassembled WGS sequence"/>
</dbReference>
<evidence type="ECO:0000313" key="2">
    <source>
        <dbReference type="Proteomes" id="UP000600547"/>
    </source>
</evidence>
<keyword evidence="2" id="KW-1185">Reference proteome</keyword>
<organism evidence="1 2">
    <name type="scientific">Deinococcus arenae</name>
    <dbReference type="NCBI Taxonomy" id="1452751"/>
    <lineage>
        <taxon>Bacteria</taxon>
        <taxon>Thermotogati</taxon>
        <taxon>Deinococcota</taxon>
        <taxon>Deinococci</taxon>
        <taxon>Deinococcales</taxon>
        <taxon>Deinococcaceae</taxon>
        <taxon>Deinococcus</taxon>
    </lineage>
</organism>
<protein>
    <submittedName>
        <fullName evidence="1">Uncharacterized protein</fullName>
    </submittedName>
</protein>
<reference evidence="2" key="1">
    <citation type="journal article" date="2019" name="Int. J. Syst. Evol. Microbiol.">
        <title>The Global Catalogue of Microorganisms (GCM) 10K type strain sequencing project: providing services to taxonomists for standard genome sequencing and annotation.</title>
        <authorList>
            <consortium name="The Broad Institute Genomics Platform"/>
            <consortium name="The Broad Institute Genome Sequencing Center for Infectious Disease"/>
            <person name="Wu L."/>
            <person name="Ma J."/>
        </authorList>
    </citation>
    <scope>NUCLEOTIDE SEQUENCE [LARGE SCALE GENOMIC DNA]</scope>
    <source>
        <strain evidence="2">JCM 31047</strain>
    </source>
</reference>
<dbReference type="RefSeq" id="WP_189062724.1">
    <property type="nucleotide sequence ID" value="NZ_BMQG01000015.1"/>
</dbReference>
<comment type="caution">
    <text evidence="1">The sequence shown here is derived from an EMBL/GenBank/DDBJ whole genome shotgun (WGS) entry which is preliminary data.</text>
</comment>
<evidence type="ECO:0000313" key="1">
    <source>
        <dbReference type="EMBL" id="GGM54327.1"/>
    </source>
</evidence>
<dbReference type="AlphaFoldDB" id="A0A8H9LCP2"/>
<sequence length="58" mass="6472">MEQQPTVLVDSFARRDGRVQLAFRSAVITTCTSPNMEDPFSGMEVFGCGSRSTLRQLF</sequence>
<dbReference type="EMBL" id="BMQG01000015">
    <property type="protein sequence ID" value="GGM54327.1"/>
    <property type="molecule type" value="Genomic_DNA"/>
</dbReference>